<dbReference type="Gene3D" id="3.90.110.10">
    <property type="entry name" value="Lactate dehydrogenase/glycoside hydrolase, family 4, C-terminal"/>
    <property type="match status" value="1"/>
</dbReference>
<gene>
    <name evidence="1" type="ORF">BD626DRAFT_479820</name>
</gene>
<organism evidence="1 2">
    <name type="scientific">Schizophyllum amplum</name>
    <dbReference type="NCBI Taxonomy" id="97359"/>
    <lineage>
        <taxon>Eukaryota</taxon>
        <taxon>Fungi</taxon>
        <taxon>Dikarya</taxon>
        <taxon>Basidiomycota</taxon>
        <taxon>Agaricomycotina</taxon>
        <taxon>Agaricomycetes</taxon>
        <taxon>Agaricomycetidae</taxon>
        <taxon>Agaricales</taxon>
        <taxon>Schizophyllaceae</taxon>
        <taxon>Schizophyllum</taxon>
    </lineage>
</organism>
<dbReference type="GO" id="GO:0016616">
    <property type="term" value="F:oxidoreductase activity, acting on the CH-OH group of donors, NAD or NADP as acceptor"/>
    <property type="evidence" value="ECO:0007669"/>
    <property type="project" value="InterPro"/>
</dbReference>
<reference evidence="1 2" key="1">
    <citation type="journal article" date="2019" name="New Phytol.">
        <title>Comparative genomics reveals unique wood-decay strategies and fruiting body development in the Schizophyllaceae.</title>
        <authorList>
            <person name="Almasi E."/>
            <person name="Sahu N."/>
            <person name="Krizsan K."/>
            <person name="Balint B."/>
            <person name="Kovacs G.M."/>
            <person name="Kiss B."/>
            <person name="Cseklye J."/>
            <person name="Drula E."/>
            <person name="Henrissat B."/>
            <person name="Nagy I."/>
            <person name="Chovatia M."/>
            <person name="Adam C."/>
            <person name="LaButti K."/>
            <person name="Lipzen A."/>
            <person name="Riley R."/>
            <person name="Grigoriev I.V."/>
            <person name="Nagy L.G."/>
        </authorList>
    </citation>
    <scope>NUCLEOTIDE SEQUENCE [LARGE SCALE GENOMIC DNA]</scope>
    <source>
        <strain evidence="1 2">NL-1724</strain>
    </source>
</reference>
<evidence type="ECO:0000313" key="1">
    <source>
        <dbReference type="EMBL" id="TRM67781.1"/>
    </source>
</evidence>
<evidence type="ECO:0000313" key="2">
    <source>
        <dbReference type="Proteomes" id="UP000320762"/>
    </source>
</evidence>
<keyword evidence="2" id="KW-1185">Reference proteome</keyword>
<dbReference type="STRING" id="97359.A0A550CSL0"/>
<sequence length="78" mass="8316">MFLLQGPHHRQSGTTIVPLLPHTTHSRRISGEQHAALIQLGGDGVVKVDDGAGLATLSIAYARTKLTNAFRSSAIWTA</sequence>
<protein>
    <submittedName>
        <fullName evidence="1">Uncharacterized protein</fullName>
    </submittedName>
</protein>
<dbReference type="Proteomes" id="UP000320762">
    <property type="component" value="Unassembled WGS sequence"/>
</dbReference>
<accession>A0A550CSL0</accession>
<proteinExistence type="predicted"/>
<dbReference type="SUPFAM" id="SSF56327">
    <property type="entry name" value="LDH C-terminal domain-like"/>
    <property type="match status" value="1"/>
</dbReference>
<dbReference type="EMBL" id="VDMD01000002">
    <property type="protein sequence ID" value="TRM67781.1"/>
    <property type="molecule type" value="Genomic_DNA"/>
</dbReference>
<dbReference type="InterPro" id="IPR015955">
    <property type="entry name" value="Lactate_DH/Glyco_Ohase_4_C"/>
</dbReference>
<comment type="caution">
    <text evidence="1">The sequence shown here is derived from an EMBL/GenBank/DDBJ whole genome shotgun (WGS) entry which is preliminary data.</text>
</comment>
<name>A0A550CSL0_9AGAR</name>
<dbReference type="AlphaFoldDB" id="A0A550CSL0"/>